<dbReference type="KEGG" id="vcn:VOLCADRAFT_104357"/>
<keyword evidence="3" id="KW-1185">Reference proteome</keyword>
<evidence type="ECO:0000313" key="2">
    <source>
        <dbReference type="EMBL" id="EFJ49148.1"/>
    </source>
</evidence>
<evidence type="ECO:0000313" key="3">
    <source>
        <dbReference type="Proteomes" id="UP000001058"/>
    </source>
</evidence>
<name>D8TT76_VOLCA</name>
<organism evidence="3">
    <name type="scientific">Volvox carteri f. nagariensis</name>
    <dbReference type="NCBI Taxonomy" id="3068"/>
    <lineage>
        <taxon>Eukaryota</taxon>
        <taxon>Viridiplantae</taxon>
        <taxon>Chlorophyta</taxon>
        <taxon>core chlorophytes</taxon>
        <taxon>Chlorophyceae</taxon>
        <taxon>CS clade</taxon>
        <taxon>Chlamydomonadales</taxon>
        <taxon>Volvocaceae</taxon>
        <taxon>Volvox</taxon>
    </lineage>
</organism>
<feature type="signal peptide" evidence="1">
    <location>
        <begin position="1"/>
        <end position="29"/>
    </location>
</feature>
<evidence type="ECO:0000256" key="1">
    <source>
        <dbReference type="SAM" id="SignalP"/>
    </source>
</evidence>
<keyword evidence="1" id="KW-0732">Signal</keyword>
<dbReference type="OrthoDB" id="533139at2759"/>
<dbReference type="GeneID" id="9618767"/>
<sequence>MDSKRALCQIQLACTLGFLIALSCQTAHAAIAGIPNVAIYMSSANGVLDLTWDASPHSLELQLRGLGFVVKAADDGQPNLTGNDAPDAYVIPYQNGNTFYVSAEDMREVASYVAAGGLVILLDAASGDGAALRDFVSQALSLQGDWYLCKRAVKPKSSTKRFVLSRLGDSLALTDWAPSFLPDAGPNAAAAAIEGAASAAVAAVAAARWPSRLEDSRAVDTLTPCVHEDYAMITRPLYTVKGEEMQVAAQAFGKVGSPGAVVWLGYSWKDGPQPQWGALLKKLITDFESGAYKTPTEEDAAWEPVNQGDRMVEEAVERVGVEPGQRS</sequence>
<protein>
    <recommendedName>
        <fullName evidence="4">DUF4350 domain-containing protein</fullName>
    </recommendedName>
</protein>
<dbReference type="PROSITE" id="PS51257">
    <property type="entry name" value="PROKAR_LIPOPROTEIN"/>
    <property type="match status" value="1"/>
</dbReference>
<dbReference type="RefSeq" id="XP_002949596.1">
    <property type="nucleotide sequence ID" value="XM_002949550.1"/>
</dbReference>
<evidence type="ECO:0008006" key="4">
    <source>
        <dbReference type="Google" id="ProtNLM"/>
    </source>
</evidence>
<feature type="chain" id="PRO_5003123850" description="DUF4350 domain-containing protein" evidence="1">
    <location>
        <begin position="30"/>
        <end position="327"/>
    </location>
</feature>
<reference evidence="2 3" key="1">
    <citation type="journal article" date="2010" name="Science">
        <title>Genomic analysis of organismal complexity in the multicellular green alga Volvox carteri.</title>
        <authorList>
            <person name="Prochnik S.E."/>
            <person name="Umen J."/>
            <person name="Nedelcu A.M."/>
            <person name="Hallmann A."/>
            <person name="Miller S.M."/>
            <person name="Nishii I."/>
            <person name="Ferris P."/>
            <person name="Kuo A."/>
            <person name="Mitros T."/>
            <person name="Fritz-Laylin L.K."/>
            <person name="Hellsten U."/>
            <person name="Chapman J."/>
            <person name="Simakov O."/>
            <person name="Rensing S.A."/>
            <person name="Terry A."/>
            <person name="Pangilinan J."/>
            <person name="Kapitonov V."/>
            <person name="Jurka J."/>
            <person name="Salamov A."/>
            <person name="Shapiro H."/>
            <person name="Schmutz J."/>
            <person name="Grimwood J."/>
            <person name="Lindquist E."/>
            <person name="Lucas S."/>
            <person name="Grigoriev I.V."/>
            <person name="Schmitt R."/>
            <person name="Kirk D."/>
            <person name="Rokhsar D.S."/>
        </authorList>
    </citation>
    <scope>NUCLEOTIDE SEQUENCE [LARGE SCALE GENOMIC DNA]</scope>
    <source>
        <strain evidence="3">f. Nagariensis / Eve</strain>
    </source>
</reference>
<accession>D8TT76</accession>
<dbReference type="InParanoid" id="D8TT76"/>
<proteinExistence type="predicted"/>
<dbReference type="EMBL" id="GL378336">
    <property type="protein sequence ID" value="EFJ49148.1"/>
    <property type="molecule type" value="Genomic_DNA"/>
</dbReference>
<gene>
    <name evidence="2" type="ORF">VOLCADRAFT_104357</name>
</gene>
<dbReference type="Proteomes" id="UP000001058">
    <property type="component" value="Unassembled WGS sequence"/>
</dbReference>
<dbReference type="AlphaFoldDB" id="D8TT76"/>